<dbReference type="InterPro" id="IPR001173">
    <property type="entry name" value="Glyco_trans_2-like"/>
</dbReference>
<reference evidence="5 6" key="1">
    <citation type="submission" date="2016-09" db="EMBL/GenBank/DDBJ databases">
        <authorList>
            <person name="Capua I."/>
            <person name="De Benedictis P."/>
            <person name="Joannis T."/>
            <person name="Lombin L.H."/>
            <person name="Cattoli G."/>
        </authorList>
    </citation>
    <scope>NUCLEOTIDE SEQUENCE [LARGE SCALE GENOMIC DNA]</scope>
    <source>
        <strain evidence="5 6">A7P-90m</strain>
    </source>
</reference>
<gene>
    <name evidence="5" type="ORF">SAMN05216323_100358</name>
</gene>
<evidence type="ECO:0000256" key="2">
    <source>
        <dbReference type="ARBA" id="ARBA00022676"/>
    </source>
</evidence>
<comment type="similarity">
    <text evidence="1">Belongs to the glycosyltransferase 2 family.</text>
</comment>
<evidence type="ECO:0000259" key="4">
    <source>
        <dbReference type="Pfam" id="PF00535"/>
    </source>
</evidence>
<name>A0A1G6GRC7_9BACT</name>
<dbReference type="Proteomes" id="UP000199452">
    <property type="component" value="Unassembled WGS sequence"/>
</dbReference>
<dbReference type="RefSeq" id="WP_092434704.1">
    <property type="nucleotide sequence ID" value="NZ_FMYP01000003.1"/>
</dbReference>
<keyword evidence="6" id="KW-1185">Reference proteome</keyword>
<sequence>MAKLSIVILNWNGISFLKTFLPEVVKTADLPGVEVVVADNGSNDGSVNWIRENLNQVKTIEFDQNYGFTGGYNRALSSINSDYYLILNSDVKPTDGWLQPLIAAMDRDINIAACMPKTLAFHSPEHFEYAGAAGGYIDRFGFPFCRGRILSHVEKDSGQYDNTCDIFWATGACMMVRASAFHSAGGFDEFFFAHMEEIDLCWRFKNMGHRILFVPESTVYHVGGGTLPNDNPRKLFLNYRNNLILLVKNLPSGMLLTTLFARFFMDMGASLVFLLSGKWRFSMSIIKAYCAFYKKSFHYKRLRKQLEHSSRNTLHPEIYRGSIVYDFFFKKKKTFTSLNFKED</sequence>
<dbReference type="Gene3D" id="3.90.550.10">
    <property type="entry name" value="Spore Coat Polysaccharide Biosynthesis Protein SpsA, Chain A"/>
    <property type="match status" value="1"/>
</dbReference>
<evidence type="ECO:0000313" key="6">
    <source>
        <dbReference type="Proteomes" id="UP000199452"/>
    </source>
</evidence>
<dbReference type="SUPFAM" id="SSF53448">
    <property type="entry name" value="Nucleotide-diphospho-sugar transferases"/>
    <property type="match status" value="1"/>
</dbReference>
<dbReference type="Pfam" id="PF00535">
    <property type="entry name" value="Glycos_transf_2"/>
    <property type="match status" value="1"/>
</dbReference>
<proteinExistence type="inferred from homology"/>
<accession>A0A1G6GRC7</accession>
<keyword evidence="3" id="KW-0808">Transferase</keyword>
<dbReference type="InterPro" id="IPR029044">
    <property type="entry name" value="Nucleotide-diphossugar_trans"/>
</dbReference>
<evidence type="ECO:0000256" key="3">
    <source>
        <dbReference type="ARBA" id="ARBA00022679"/>
    </source>
</evidence>
<dbReference type="GO" id="GO:0016757">
    <property type="term" value="F:glycosyltransferase activity"/>
    <property type="evidence" value="ECO:0007669"/>
    <property type="project" value="UniProtKB-KW"/>
</dbReference>
<evidence type="ECO:0000256" key="1">
    <source>
        <dbReference type="ARBA" id="ARBA00006739"/>
    </source>
</evidence>
<dbReference type="STRING" id="1640674.SAMN05216323_100358"/>
<evidence type="ECO:0000313" key="5">
    <source>
        <dbReference type="EMBL" id="SDB84508.1"/>
    </source>
</evidence>
<dbReference type="PANTHER" id="PTHR43179:SF12">
    <property type="entry name" value="GALACTOFURANOSYLTRANSFERASE GLFT2"/>
    <property type="match status" value="1"/>
</dbReference>
<keyword evidence="2" id="KW-0328">Glycosyltransferase</keyword>
<dbReference type="OrthoDB" id="9771846at2"/>
<organism evidence="5 6">
    <name type="scientific">Williamwhitmania taraxaci</name>
    <dbReference type="NCBI Taxonomy" id="1640674"/>
    <lineage>
        <taxon>Bacteria</taxon>
        <taxon>Pseudomonadati</taxon>
        <taxon>Bacteroidota</taxon>
        <taxon>Bacteroidia</taxon>
        <taxon>Bacteroidales</taxon>
        <taxon>Williamwhitmaniaceae</taxon>
        <taxon>Williamwhitmania</taxon>
    </lineage>
</organism>
<dbReference type="PANTHER" id="PTHR43179">
    <property type="entry name" value="RHAMNOSYLTRANSFERASE WBBL"/>
    <property type="match status" value="1"/>
</dbReference>
<dbReference type="EMBL" id="FMYP01000003">
    <property type="protein sequence ID" value="SDB84508.1"/>
    <property type="molecule type" value="Genomic_DNA"/>
</dbReference>
<dbReference type="AlphaFoldDB" id="A0A1G6GRC7"/>
<protein>
    <recommendedName>
        <fullName evidence="4">Glycosyltransferase 2-like domain-containing protein</fullName>
    </recommendedName>
</protein>
<dbReference type="CDD" id="cd04186">
    <property type="entry name" value="GT_2_like_c"/>
    <property type="match status" value="1"/>
</dbReference>
<feature type="domain" description="Glycosyltransferase 2-like" evidence="4">
    <location>
        <begin position="5"/>
        <end position="180"/>
    </location>
</feature>